<dbReference type="PANTHER" id="PTHR33318">
    <property type="entry name" value="ASPARTYL/GLUTAMYL-TRNA(ASN/GLN) AMIDOTRANSFERASE SUBUNIT"/>
    <property type="match status" value="1"/>
</dbReference>
<feature type="region of interest" description="Disordered" evidence="1">
    <location>
        <begin position="34"/>
        <end position="111"/>
    </location>
</feature>
<gene>
    <name evidence="2" type="ORF">VNO78_17473</name>
</gene>
<dbReference type="EMBL" id="JAYMYS010000004">
    <property type="protein sequence ID" value="KAK7396452.1"/>
    <property type="molecule type" value="Genomic_DNA"/>
</dbReference>
<evidence type="ECO:0000313" key="2">
    <source>
        <dbReference type="EMBL" id="KAK7396452.1"/>
    </source>
</evidence>
<feature type="compositionally biased region" description="Acidic residues" evidence="1">
    <location>
        <begin position="89"/>
        <end position="111"/>
    </location>
</feature>
<reference evidence="2 3" key="1">
    <citation type="submission" date="2024-01" db="EMBL/GenBank/DDBJ databases">
        <title>The genomes of 5 underutilized Papilionoideae crops provide insights into root nodulation and disease resistanc.</title>
        <authorList>
            <person name="Jiang F."/>
        </authorList>
    </citation>
    <scope>NUCLEOTIDE SEQUENCE [LARGE SCALE GENOMIC DNA]</scope>
    <source>
        <strain evidence="2">DUOXIRENSHENG_FW03</strain>
        <tissue evidence="2">Leaves</tissue>
    </source>
</reference>
<dbReference type="Proteomes" id="UP001386955">
    <property type="component" value="Unassembled WGS sequence"/>
</dbReference>
<feature type="region of interest" description="Disordered" evidence="1">
    <location>
        <begin position="228"/>
        <end position="254"/>
    </location>
</feature>
<dbReference type="InterPro" id="IPR039300">
    <property type="entry name" value="JASON"/>
</dbReference>
<comment type="caution">
    <text evidence="2">The sequence shown here is derived from an EMBL/GenBank/DDBJ whole genome shotgun (WGS) entry which is preliminary data.</text>
</comment>
<feature type="compositionally biased region" description="Low complexity" evidence="1">
    <location>
        <begin position="241"/>
        <end position="250"/>
    </location>
</feature>
<evidence type="ECO:0000313" key="3">
    <source>
        <dbReference type="Proteomes" id="UP001386955"/>
    </source>
</evidence>
<keyword evidence="3" id="KW-1185">Reference proteome</keyword>
<evidence type="ECO:0000256" key="1">
    <source>
        <dbReference type="SAM" id="MobiDB-lite"/>
    </source>
</evidence>
<protein>
    <submittedName>
        <fullName evidence="2">Uncharacterized protein</fullName>
    </submittedName>
</protein>
<dbReference type="GO" id="GO:0007142">
    <property type="term" value="P:male meiosis II"/>
    <property type="evidence" value="ECO:0007669"/>
    <property type="project" value="InterPro"/>
</dbReference>
<accession>A0AAN9SNG5</accession>
<name>A0AAN9SNG5_PSOTE</name>
<dbReference type="AlphaFoldDB" id="A0AAN9SNG5"/>
<dbReference type="PANTHER" id="PTHR33318:SF4">
    <property type="entry name" value="OS04G0511700 PROTEIN"/>
    <property type="match status" value="1"/>
</dbReference>
<proteinExistence type="predicted"/>
<organism evidence="2 3">
    <name type="scientific">Psophocarpus tetragonolobus</name>
    <name type="common">Winged bean</name>
    <name type="synonym">Dolichos tetragonolobus</name>
    <dbReference type="NCBI Taxonomy" id="3891"/>
    <lineage>
        <taxon>Eukaryota</taxon>
        <taxon>Viridiplantae</taxon>
        <taxon>Streptophyta</taxon>
        <taxon>Embryophyta</taxon>
        <taxon>Tracheophyta</taxon>
        <taxon>Spermatophyta</taxon>
        <taxon>Magnoliopsida</taxon>
        <taxon>eudicotyledons</taxon>
        <taxon>Gunneridae</taxon>
        <taxon>Pentapetalae</taxon>
        <taxon>rosids</taxon>
        <taxon>fabids</taxon>
        <taxon>Fabales</taxon>
        <taxon>Fabaceae</taxon>
        <taxon>Papilionoideae</taxon>
        <taxon>50 kb inversion clade</taxon>
        <taxon>NPAAA clade</taxon>
        <taxon>indigoferoid/millettioid clade</taxon>
        <taxon>Phaseoleae</taxon>
        <taxon>Psophocarpus</taxon>
    </lineage>
</organism>
<sequence length="315" mass="34898">MGLGCRAKPLEQLNGIPKKKVTFDANVKTYEVADFQPEKSEEEEALVKKSSSEESSVTSAGSYPTNHRYHNCSYSDDEDGKMEYRDSELTDDDEDEDDGDSDMGEEYDEVEQDYEDGVYSRSRIGANQVVTGKVESPIPVYNKVEKLNPNVRDRSVYVHPLLNPVENLTQWKAVKAKRAPPLVSQKENLVLNQESGPAYGEETHKKLNWEISVDASLSNWLGSSETTPVNKGLYADTPERSSSQGSNSVVSHEDRPILGALTVEELKHFSASSPRKSSREDMLIIGSVGSYWNCGGYAEDLGSANGVSSRTVHFK</sequence>